<organism evidence="1 2">
    <name type="scientific">Mycobacterium saskatchewanense</name>
    <dbReference type="NCBI Taxonomy" id="220927"/>
    <lineage>
        <taxon>Bacteria</taxon>
        <taxon>Bacillati</taxon>
        <taxon>Actinomycetota</taxon>
        <taxon>Actinomycetes</taxon>
        <taxon>Mycobacteriales</taxon>
        <taxon>Mycobacteriaceae</taxon>
        <taxon>Mycobacterium</taxon>
        <taxon>Mycobacterium simiae complex</taxon>
    </lineage>
</organism>
<sequence>MGALTRRAALAALGAGGGAAVFGYLLRGVVKWPIPEVRLADHDGCMGVGHADMMRYAEMFRRHTEIARSVDEIPGGVRTTTRSSAPDLVAQLQAHVSSMYARLDQGTEVMCASASLPTLFRRAGGYRRVMTLTPDGVITEETSDDPALTDAIRAHAQEVTGFVRDGMPAAMRGMMGCDTMGPGMMGPGMMNR</sequence>
<comment type="caution">
    <text evidence="1">The sequence shown here is derived from an EMBL/GenBank/DDBJ whole genome shotgun (WGS) entry which is preliminary data.</text>
</comment>
<evidence type="ECO:0000313" key="1">
    <source>
        <dbReference type="EMBL" id="ORW71667.1"/>
    </source>
</evidence>
<dbReference type="AlphaFoldDB" id="A0AAJ3NQS6"/>
<protein>
    <submittedName>
        <fullName evidence="1">Uncharacterized protein</fullName>
    </submittedName>
</protein>
<evidence type="ECO:0000313" key="2">
    <source>
        <dbReference type="Proteomes" id="UP000193387"/>
    </source>
</evidence>
<dbReference type="EMBL" id="LQPR01000028">
    <property type="protein sequence ID" value="ORW71667.1"/>
    <property type="molecule type" value="Genomic_DNA"/>
</dbReference>
<proteinExistence type="predicted"/>
<dbReference type="Proteomes" id="UP000193387">
    <property type="component" value="Unassembled WGS sequence"/>
</dbReference>
<dbReference type="RefSeq" id="WP_085255743.1">
    <property type="nucleotide sequence ID" value="NZ_AP022573.1"/>
</dbReference>
<reference evidence="1 2" key="1">
    <citation type="submission" date="2016-01" db="EMBL/GenBank/DDBJ databases">
        <title>The new phylogeny of the genus Mycobacterium.</title>
        <authorList>
            <person name="Tarcisio F."/>
            <person name="Conor M."/>
            <person name="Antonella G."/>
            <person name="Elisabetta G."/>
            <person name="Giulia F.S."/>
            <person name="Sara T."/>
            <person name="Anna F."/>
            <person name="Clotilde B."/>
            <person name="Roberto B."/>
            <person name="Veronica D.S."/>
            <person name="Fabio R."/>
            <person name="Monica P."/>
            <person name="Olivier J."/>
            <person name="Enrico T."/>
            <person name="Nicola S."/>
        </authorList>
    </citation>
    <scope>NUCLEOTIDE SEQUENCE [LARGE SCALE GENOMIC DNA]</scope>
    <source>
        <strain evidence="1 2">DSM 44616</strain>
    </source>
</reference>
<gene>
    <name evidence="1" type="ORF">AWC23_12900</name>
</gene>
<accession>A0AAJ3NQS6</accession>
<keyword evidence="2" id="KW-1185">Reference proteome</keyword>
<name>A0AAJ3NQS6_9MYCO</name>